<dbReference type="AlphaFoldDB" id="A0AAD7DCZ3"/>
<dbReference type="Proteomes" id="UP001221757">
    <property type="component" value="Unassembled WGS sequence"/>
</dbReference>
<reference evidence="1" key="1">
    <citation type="submission" date="2023-03" db="EMBL/GenBank/DDBJ databases">
        <title>Massive genome expansion in bonnet fungi (Mycena s.s.) driven by repeated elements and novel gene families across ecological guilds.</title>
        <authorList>
            <consortium name="Lawrence Berkeley National Laboratory"/>
            <person name="Harder C.B."/>
            <person name="Miyauchi S."/>
            <person name="Viragh M."/>
            <person name="Kuo A."/>
            <person name="Thoen E."/>
            <person name="Andreopoulos B."/>
            <person name="Lu D."/>
            <person name="Skrede I."/>
            <person name="Drula E."/>
            <person name="Henrissat B."/>
            <person name="Morin E."/>
            <person name="Kohler A."/>
            <person name="Barry K."/>
            <person name="LaButti K."/>
            <person name="Morin E."/>
            <person name="Salamov A."/>
            <person name="Lipzen A."/>
            <person name="Mereny Z."/>
            <person name="Hegedus B."/>
            <person name="Baldrian P."/>
            <person name="Stursova M."/>
            <person name="Weitz H."/>
            <person name="Taylor A."/>
            <person name="Grigoriev I.V."/>
            <person name="Nagy L.G."/>
            <person name="Martin F."/>
            <person name="Kauserud H."/>
        </authorList>
    </citation>
    <scope>NUCLEOTIDE SEQUENCE</scope>
    <source>
        <strain evidence="1">CBHHK067</strain>
    </source>
</reference>
<organism evidence="1 2">
    <name type="scientific">Mycena rosella</name>
    <name type="common">Pink bonnet</name>
    <name type="synonym">Agaricus rosellus</name>
    <dbReference type="NCBI Taxonomy" id="1033263"/>
    <lineage>
        <taxon>Eukaryota</taxon>
        <taxon>Fungi</taxon>
        <taxon>Dikarya</taxon>
        <taxon>Basidiomycota</taxon>
        <taxon>Agaricomycotina</taxon>
        <taxon>Agaricomycetes</taxon>
        <taxon>Agaricomycetidae</taxon>
        <taxon>Agaricales</taxon>
        <taxon>Marasmiineae</taxon>
        <taxon>Mycenaceae</taxon>
        <taxon>Mycena</taxon>
    </lineage>
</organism>
<protein>
    <submittedName>
        <fullName evidence="1">Uncharacterized protein</fullName>
    </submittedName>
</protein>
<comment type="caution">
    <text evidence="1">The sequence shown here is derived from an EMBL/GenBank/DDBJ whole genome shotgun (WGS) entry which is preliminary data.</text>
</comment>
<sequence>MDSVWRAGSNGVAQVFKRRLVVWSLTLASRAFATGHNMPTPQSFQLGRIGPSLARSHGIDLQMPHIPSLPETFSEIAVGVCLYGREAVNSVIKVELRWNLAL</sequence>
<accession>A0AAD7DCZ3</accession>
<dbReference type="EMBL" id="JARKIE010000077">
    <property type="protein sequence ID" value="KAJ7688736.1"/>
    <property type="molecule type" value="Genomic_DNA"/>
</dbReference>
<evidence type="ECO:0000313" key="1">
    <source>
        <dbReference type="EMBL" id="KAJ7688736.1"/>
    </source>
</evidence>
<name>A0AAD7DCZ3_MYCRO</name>
<proteinExistence type="predicted"/>
<gene>
    <name evidence="1" type="ORF">B0H17DRAFT_1067968</name>
</gene>
<keyword evidence="2" id="KW-1185">Reference proteome</keyword>
<evidence type="ECO:0000313" key="2">
    <source>
        <dbReference type="Proteomes" id="UP001221757"/>
    </source>
</evidence>